<sequence length="149" mass="16605">EAGYKGEEIVWMSGQLEYNLSLAAKNQLEKAGFNIDLQAMEWATLADRRKNPELWNIFSTGMTTKPDPTMFTPLNPAGGNRESLMEKNKTSINPNQKLGIETPAEVITIIVLSKRLLWLIAAITPVIIPKTIAKIIPKKVRVKVTLKCS</sequence>
<accession>X1MTI4</accession>
<feature type="non-terminal residue" evidence="1">
    <location>
        <position position="1"/>
    </location>
</feature>
<organism evidence="1">
    <name type="scientific">marine sediment metagenome</name>
    <dbReference type="NCBI Taxonomy" id="412755"/>
    <lineage>
        <taxon>unclassified sequences</taxon>
        <taxon>metagenomes</taxon>
        <taxon>ecological metagenomes</taxon>
    </lineage>
</organism>
<name>X1MTI4_9ZZZZ</name>
<dbReference type="AlphaFoldDB" id="X1MTI4"/>
<evidence type="ECO:0008006" key="2">
    <source>
        <dbReference type="Google" id="ProtNLM"/>
    </source>
</evidence>
<dbReference type="SUPFAM" id="SSF53850">
    <property type="entry name" value="Periplasmic binding protein-like II"/>
    <property type="match status" value="1"/>
</dbReference>
<dbReference type="Gene3D" id="3.10.105.10">
    <property type="entry name" value="Dipeptide-binding Protein, Domain 3"/>
    <property type="match status" value="1"/>
</dbReference>
<proteinExistence type="predicted"/>
<gene>
    <name evidence="1" type="ORF">S06H3_29467</name>
</gene>
<dbReference type="EMBL" id="BARV01017264">
    <property type="protein sequence ID" value="GAI21336.1"/>
    <property type="molecule type" value="Genomic_DNA"/>
</dbReference>
<reference evidence="1" key="1">
    <citation type="journal article" date="2014" name="Front. Microbiol.">
        <title>High frequency of phylogenetically diverse reductive dehalogenase-homologous genes in deep subseafloor sedimentary metagenomes.</title>
        <authorList>
            <person name="Kawai M."/>
            <person name="Futagami T."/>
            <person name="Toyoda A."/>
            <person name="Takaki Y."/>
            <person name="Nishi S."/>
            <person name="Hori S."/>
            <person name="Arai W."/>
            <person name="Tsubouchi T."/>
            <person name="Morono Y."/>
            <person name="Uchiyama I."/>
            <person name="Ito T."/>
            <person name="Fujiyama A."/>
            <person name="Inagaki F."/>
            <person name="Takami H."/>
        </authorList>
    </citation>
    <scope>NUCLEOTIDE SEQUENCE</scope>
    <source>
        <strain evidence="1">Expedition CK06-06</strain>
    </source>
</reference>
<comment type="caution">
    <text evidence="1">The sequence shown here is derived from an EMBL/GenBank/DDBJ whole genome shotgun (WGS) entry which is preliminary data.</text>
</comment>
<evidence type="ECO:0000313" key="1">
    <source>
        <dbReference type="EMBL" id="GAI21336.1"/>
    </source>
</evidence>
<protein>
    <recommendedName>
        <fullName evidence="2">Solute-binding protein family 5 domain-containing protein</fullName>
    </recommendedName>
</protein>